<evidence type="ECO:0000313" key="2">
    <source>
        <dbReference type="Proteomes" id="UP001165269"/>
    </source>
</evidence>
<evidence type="ECO:0000313" key="1">
    <source>
        <dbReference type="EMBL" id="MCI3277565.1"/>
    </source>
</evidence>
<keyword evidence="2" id="KW-1185">Reference proteome</keyword>
<reference evidence="1" key="1">
    <citation type="submission" date="2022-03" db="EMBL/GenBank/DDBJ databases">
        <title>Streptomyces 7R015 and 7R016 isolated from Barleria lupulina in Thailand.</title>
        <authorList>
            <person name="Kanchanasin P."/>
            <person name="Phongsopitanun W."/>
            <person name="Tanasupawat S."/>
        </authorList>
    </citation>
    <scope>NUCLEOTIDE SEQUENCE</scope>
    <source>
        <strain evidence="1">7R015</strain>
    </source>
</reference>
<gene>
    <name evidence="1" type="ORF">MQP27_41505</name>
</gene>
<dbReference type="RefSeq" id="WP_242775392.1">
    <property type="nucleotide sequence ID" value="NZ_JALDAY010000015.1"/>
</dbReference>
<dbReference type="Proteomes" id="UP001165269">
    <property type="component" value="Unassembled WGS sequence"/>
</dbReference>
<sequence>MKGPLNSYVGWHDLPHAPRCPRPNWEAQVHTDHEALRGRTASPVHSCSDEDCPHRDEFELTTIRLVCRACGNAHVLTAELRSEQHTRTTAIGYGMRPRRASRLLLWPGQPWSSHGRMAEHPYPHDYVVTREGVKRVNEGDVVGTITLTSGKRGGLVWTAAAVPDPDNEFAALAPGLTRWKHVQQDLRSIPAAAKFIAAHLEGGDA</sequence>
<dbReference type="EMBL" id="JALDAY010000015">
    <property type="protein sequence ID" value="MCI3277565.1"/>
    <property type="molecule type" value="Genomic_DNA"/>
</dbReference>
<name>A0ABS9YJY4_9ACTN</name>
<accession>A0ABS9YJY4</accession>
<proteinExistence type="predicted"/>
<comment type="caution">
    <text evidence="1">The sequence shown here is derived from an EMBL/GenBank/DDBJ whole genome shotgun (WGS) entry which is preliminary data.</text>
</comment>
<organism evidence="1 2">
    <name type="scientific">Streptomyces cylindrosporus</name>
    <dbReference type="NCBI Taxonomy" id="2927583"/>
    <lineage>
        <taxon>Bacteria</taxon>
        <taxon>Bacillati</taxon>
        <taxon>Actinomycetota</taxon>
        <taxon>Actinomycetes</taxon>
        <taxon>Kitasatosporales</taxon>
        <taxon>Streptomycetaceae</taxon>
        <taxon>Streptomyces</taxon>
    </lineage>
</organism>
<protein>
    <submittedName>
        <fullName evidence="1">Uncharacterized protein</fullName>
    </submittedName>
</protein>